<evidence type="ECO:0000256" key="8">
    <source>
        <dbReference type="SAM" id="Phobius"/>
    </source>
</evidence>
<feature type="transmembrane region" description="Helical" evidence="8">
    <location>
        <begin position="465"/>
        <end position="483"/>
    </location>
</feature>
<feature type="compositionally biased region" description="Basic and acidic residues" evidence="7">
    <location>
        <begin position="623"/>
        <end position="651"/>
    </location>
</feature>
<reference evidence="12" key="1">
    <citation type="journal article" date="2018" name="Nat. Microbiol.">
        <title>Leveraging single-cell genomics to expand the fungal tree of life.</title>
        <authorList>
            <person name="Ahrendt S.R."/>
            <person name="Quandt C.A."/>
            <person name="Ciobanu D."/>
            <person name="Clum A."/>
            <person name="Salamov A."/>
            <person name="Andreopoulos B."/>
            <person name="Cheng J.F."/>
            <person name="Woyke T."/>
            <person name="Pelin A."/>
            <person name="Henrissat B."/>
            <person name="Reynolds N.K."/>
            <person name="Benny G.L."/>
            <person name="Smith M.E."/>
            <person name="James T.Y."/>
            <person name="Grigoriev I.V."/>
        </authorList>
    </citation>
    <scope>NUCLEOTIDE SEQUENCE [LARGE SCALE GENOMIC DNA]</scope>
    <source>
        <strain evidence="12">Benny S71-1</strain>
    </source>
</reference>
<protein>
    <submittedName>
        <fullName evidence="11">Lung seven transmembrane receptor-domain-containing protein</fullName>
    </submittedName>
</protein>
<dbReference type="OrthoDB" id="19932at2759"/>
<dbReference type="AlphaFoldDB" id="A0A4P9Z6K4"/>
<keyword evidence="5 8" id="KW-1133">Transmembrane helix</keyword>
<feature type="compositionally biased region" description="Gly residues" evidence="7">
    <location>
        <begin position="581"/>
        <end position="590"/>
    </location>
</feature>
<evidence type="ECO:0000256" key="6">
    <source>
        <dbReference type="ARBA" id="ARBA00023136"/>
    </source>
</evidence>
<dbReference type="Proteomes" id="UP000278143">
    <property type="component" value="Unassembled WGS sequence"/>
</dbReference>
<keyword evidence="11" id="KW-0675">Receptor</keyword>
<proteinExistence type="inferred from homology"/>
<dbReference type="PANTHER" id="PTHR21229">
    <property type="entry name" value="LUNG SEVEN TRANSMEMBRANE RECEPTOR"/>
    <property type="match status" value="1"/>
</dbReference>
<evidence type="ECO:0000256" key="3">
    <source>
        <dbReference type="ARBA" id="ARBA00022692"/>
    </source>
</evidence>
<keyword evidence="3 8" id="KW-0812">Transmembrane</keyword>
<evidence type="ECO:0000259" key="9">
    <source>
        <dbReference type="Pfam" id="PF06814"/>
    </source>
</evidence>
<dbReference type="Pfam" id="PF06814">
    <property type="entry name" value="GOST_TM"/>
    <property type="match status" value="1"/>
</dbReference>
<feature type="transmembrane region" description="Helical" evidence="8">
    <location>
        <begin position="363"/>
        <end position="387"/>
    </location>
</feature>
<evidence type="ECO:0000256" key="2">
    <source>
        <dbReference type="ARBA" id="ARBA00007883"/>
    </source>
</evidence>
<gene>
    <name evidence="11" type="ORF">SYNPS1DRAFT_21008</name>
</gene>
<sequence>MPDTATVPPPALPEGAVLDAVRASCASILDRTLAAEVEDELTVYALLELSQEALVPFAEALQQCGPGGSIEDIALFGMMSLYIGDQALTAQRMRDIAAADIASHFRLPLQHEVPHPTMSFLFSEMGTHLLASGFSSMGGAVKAAAERAKGKDSGTNMVCQGMYKRGDIHGSRNASINVVFPDKPASDASISLVMYNWEDELALGTPKTYICDDEAMQFKLCNETRRGQFLTTPIAGQLSPIVTQYVQLRHNASRPDPVVYPVEQTGWYCVNAVSLTEFEATVEWHSSFGEAPASEYPKLIFYGIFSLIYLLMFAAWAAKSYFNWSDILPVQNYIAGLMFYLTVEMAVHYGFWEDYNNRGEPSMALMIMLAVLNAGRNSLSFFLLLIVSLGYGVVRPSLGGAMFRCKLLAYVHFICGALYASGTMLTTPETAGLLVLVFHILNGLTVTTQLLETRKQHVKLAMYRRLWRILVLSVILLGLFFIVNTASVTHQNDPDWVARRWRYQWFILDGWLNAEYFLVFSLIAFFWRPTSQNQRYGLQELPSNEQDAEDAFALDDDEDEEGHGFRVVGSGGNGNHIRLGQVGGGGGGGASRAREVGLGGHPPVGEPIFDIADEEEDEEDEAEGGKEPRQRQHKKASDNEHVEEIEAEARSDTVIVQVGGGGGGHSPGLPSAGTRRIGRRIAAFNEVADSHPHMIEPLSEMDTAKARLYNNPPSVVRRHSSISMPSIDHASRLPADDPQAHEETEAALLAVVRTHLLPDHAYRACDAFVRDWLTLLAVPGWNDAERRDSLLGLTVRYLTPGELEGGLEAVDRCITTEVFASMCTLGSRLLQLEQMQAEDAPTSMMEEE</sequence>
<feature type="compositionally biased region" description="Acidic residues" evidence="7">
    <location>
        <begin position="611"/>
        <end position="622"/>
    </location>
</feature>
<dbReference type="GO" id="GO:0005794">
    <property type="term" value="C:Golgi apparatus"/>
    <property type="evidence" value="ECO:0007669"/>
    <property type="project" value="TreeGrafter"/>
</dbReference>
<evidence type="ECO:0000256" key="4">
    <source>
        <dbReference type="ARBA" id="ARBA00022729"/>
    </source>
</evidence>
<feature type="region of interest" description="Disordered" evidence="7">
    <location>
        <begin position="562"/>
        <end position="673"/>
    </location>
</feature>
<comment type="similarity">
    <text evidence="2">Belongs to the LU7TM family.</text>
</comment>
<dbReference type="EMBL" id="KZ989199">
    <property type="protein sequence ID" value="RKP27481.1"/>
    <property type="molecule type" value="Genomic_DNA"/>
</dbReference>
<feature type="transmembrane region" description="Helical" evidence="8">
    <location>
        <begin position="330"/>
        <end position="351"/>
    </location>
</feature>
<evidence type="ECO:0000256" key="5">
    <source>
        <dbReference type="ARBA" id="ARBA00022989"/>
    </source>
</evidence>
<evidence type="ECO:0000313" key="11">
    <source>
        <dbReference type="EMBL" id="RKP27481.1"/>
    </source>
</evidence>
<dbReference type="InterPro" id="IPR053938">
    <property type="entry name" value="PTM1-like_N"/>
</dbReference>
<comment type="subcellular location">
    <subcellularLocation>
        <location evidence="1">Membrane</location>
        <topology evidence="1">Multi-pass membrane protein</topology>
    </subcellularLocation>
</comment>
<accession>A0A4P9Z6K4</accession>
<feature type="domain" description="GOST seven transmembrane" evidence="9">
    <location>
        <begin position="297"/>
        <end position="534"/>
    </location>
</feature>
<feature type="transmembrane region" description="Helical" evidence="8">
    <location>
        <begin position="431"/>
        <end position="453"/>
    </location>
</feature>
<keyword evidence="4" id="KW-0732">Signal</keyword>
<evidence type="ECO:0000256" key="1">
    <source>
        <dbReference type="ARBA" id="ARBA00004141"/>
    </source>
</evidence>
<keyword evidence="12" id="KW-1185">Reference proteome</keyword>
<dbReference type="GO" id="GO:0005829">
    <property type="term" value="C:cytosol"/>
    <property type="evidence" value="ECO:0007669"/>
    <property type="project" value="GOC"/>
</dbReference>
<name>A0A4P9Z6K4_9FUNG</name>
<feature type="transmembrane region" description="Helical" evidence="8">
    <location>
        <begin position="299"/>
        <end position="318"/>
    </location>
</feature>
<dbReference type="Pfam" id="PF21902">
    <property type="entry name" value="PTM1-like_N"/>
    <property type="match status" value="1"/>
</dbReference>
<dbReference type="GO" id="GO:0042147">
    <property type="term" value="P:retrograde transport, endosome to Golgi"/>
    <property type="evidence" value="ECO:0007669"/>
    <property type="project" value="TreeGrafter"/>
</dbReference>
<dbReference type="InterPro" id="IPR053937">
    <property type="entry name" value="GOST_TM"/>
</dbReference>
<dbReference type="GO" id="GO:0016020">
    <property type="term" value="C:membrane"/>
    <property type="evidence" value="ECO:0007669"/>
    <property type="project" value="UniProtKB-SubCell"/>
</dbReference>
<dbReference type="PANTHER" id="PTHR21229:SF1">
    <property type="entry name" value="GH17801P"/>
    <property type="match status" value="1"/>
</dbReference>
<dbReference type="InterPro" id="IPR009637">
    <property type="entry name" value="GPR107/GPR108-like"/>
</dbReference>
<organism evidence="11 12">
    <name type="scientific">Syncephalis pseudoplumigaleata</name>
    <dbReference type="NCBI Taxonomy" id="1712513"/>
    <lineage>
        <taxon>Eukaryota</taxon>
        <taxon>Fungi</taxon>
        <taxon>Fungi incertae sedis</taxon>
        <taxon>Zoopagomycota</taxon>
        <taxon>Zoopagomycotina</taxon>
        <taxon>Zoopagomycetes</taxon>
        <taxon>Zoopagales</taxon>
        <taxon>Piptocephalidaceae</taxon>
        <taxon>Syncephalis</taxon>
    </lineage>
</organism>
<feature type="transmembrane region" description="Helical" evidence="8">
    <location>
        <begin position="503"/>
        <end position="527"/>
    </location>
</feature>
<feature type="domain" description="PTM1-like N-terminal" evidence="10">
    <location>
        <begin position="157"/>
        <end position="285"/>
    </location>
</feature>
<feature type="transmembrane region" description="Helical" evidence="8">
    <location>
        <begin position="407"/>
        <end position="425"/>
    </location>
</feature>
<keyword evidence="6 8" id="KW-0472">Membrane</keyword>
<evidence type="ECO:0000313" key="12">
    <source>
        <dbReference type="Proteomes" id="UP000278143"/>
    </source>
</evidence>
<evidence type="ECO:0000256" key="7">
    <source>
        <dbReference type="SAM" id="MobiDB-lite"/>
    </source>
</evidence>
<evidence type="ECO:0000259" key="10">
    <source>
        <dbReference type="Pfam" id="PF21902"/>
    </source>
</evidence>